<dbReference type="EMBL" id="PKLF01000001">
    <property type="protein sequence ID" value="MBE8610905.1"/>
    <property type="molecule type" value="Genomic_DNA"/>
</dbReference>
<protein>
    <submittedName>
        <fullName evidence="1">Uncharacterized protein</fullName>
    </submittedName>
</protein>
<evidence type="ECO:0000313" key="2">
    <source>
        <dbReference type="Proteomes" id="UP000650477"/>
    </source>
</evidence>
<reference evidence="1" key="1">
    <citation type="submission" date="2017-12" db="EMBL/GenBank/DDBJ databases">
        <title>Genome sequencing and analysis.</title>
        <authorList>
            <person name="Huang Y.-T."/>
        </authorList>
    </citation>
    <scope>NUCLEOTIDE SEQUENCE</scope>
    <source>
        <strain evidence="1">VGH116</strain>
    </source>
</reference>
<name>A0A8I0PT93_MORMO</name>
<gene>
    <name evidence="1" type="ORF">CYG68_00475</name>
</gene>
<dbReference type="Proteomes" id="UP000650477">
    <property type="component" value="Unassembled WGS sequence"/>
</dbReference>
<accession>A0A8I0PT93</accession>
<organism evidence="1 2">
    <name type="scientific">Morganella morganii</name>
    <name type="common">Proteus morganii</name>
    <dbReference type="NCBI Taxonomy" id="582"/>
    <lineage>
        <taxon>Bacteria</taxon>
        <taxon>Pseudomonadati</taxon>
        <taxon>Pseudomonadota</taxon>
        <taxon>Gammaproteobacteria</taxon>
        <taxon>Enterobacterales</taxon>
        <taxon>Morganellaceae</taxon>
        <taxon>Morganella</taxon>
    </lineage>
</organism>
<proteinExistence type="predicted"/>
<dbReference type="AlphaFoldDB" id="A0A8I0PT93"/>
<comment type="caution">
    <text evidence="1">The sequence shown here is derived from an EMBL/GenBank/DDBJ whole genome shotgun (WGS) entry which is preliminary data.</text>
</comment>
<evidence type="ECO:0000313" key="1">
    <source>
        <dbReference type="EMBL" id="MBE8610905.1"/>
    </source>
</evidence>
<sequence length="1007" mass="111276">MSEKSKSILGKLIDTADKNHACIYVNFSSGEDIQINVIQKNEKSAEINDDNNKELTLLLSDIQSQFKQQGISLNRVQGQPEGKRKLTAELKTDKVSLSETEVALQKMQFRALELGAELVLTDRPAEMANERWRLPAVSGQENRSESMTAAEGLAKLAVAVQAVTDQCPLQITLMIQPDLRPQVILNVSAGEVNWIFAAKEGRYPVKDLLAKMAGKTITNGWDAVVVYQRGQANMLLKQQHIKRFVTGNVLAPLNEDIDSSDATRLQTHNLTLSAPYLSFDAADTGDSMARVGWDFVKGMIIYTQEADDGSYRVKKIEKITPLNSPFIGMKVPLSRAPGSVSKIGEVQFDIKEGDHFTNNLVVNGMGQEMISNFFKRRFVATPDDQRIYKLGTISNYENQQLQPEKFDIRTMGAPNTQSRGSQDEGDGALVLFVQMKGSDGRPVEKETDWLLADNYTSAMVLGNKCFLDSISYPSALIRFQKYSMGDNVNSLWGVISKDDGSGIGNIAQILVDYENERPFPGIEGLTKYDVWGVYNFRLSDSPDVVTPYIIYPDYVPGGDRQFVNTYHTQIAGVASINITSYDANNKEFTDRYSIFFYVEIKLNINYRADVIRGGYTHYVTMDRAIEDNDVKIGIIFRGCGPKHDDTHLDIEKATEFCKDILNNELEEKIRDGIHAFIIKRGLGYINTFFVRNLLFPGGNYFRPEFAFVPGDLLIQGQLAPGSESFAVTPTEINIVAGSIYQFTITPEVSGVKWSLSDSEKGNTNADLGHIDAKTGKYTAPKAKAITEGVRHVVVCAEKGDTKVYALVSVLAHSVNISPAYQVILPGKSSALTAESLNPGELTWTLADNPQGSALTKVSNNEYTYTAGKKNKKLKLNLERISVTDGTGTTTEAMILVRNVLLTGYIRASYDNMPENSVQLTYFPDPENAETAIPADEVEWTLLESGGATLDPETGILSCKQATDNGFAVISTKYFDEDEGALYCAIAIPLPLNTYKETILAAYSPEQS</sequence>